<dbReference type="AlphaFoldDB" id="A0A1H2GM43"/>
<evidence type="ECO:0000313" key="2">
    <source>
        <dbReference type="Proteomes" id="UP000243924"/>
    </source>
</evidence>
<proteinExistence type="predicted"/>
<sequence length="270" mass="31827">MNASSALYRGWIRHRRYAPKTHNFTYRLSLLWLNLDEQAEVFKLSSLWSGRWWSPMRFRPDDYLRHHAREHENLQQTARRLVSEQLGLHLNGPVCLLTQVRSFGLVFNPASFFYCYDQAHKLRAIITEVSNTPWLERYCYVMKTDPEQRTQNFQVAKSFQVSPFLPAELDYRMRFSQPGKTLLIHMEDWQANEKLFDATLNLARQPLSKSLLRREACSFPFMVLKTITGIYWQALRLALKRIPIFDHQAPVQITTAATAIKVKESSHEKH</sequence>
<evidence type="ECO:0000313" key="1">
    <source>
        <dbReference type="EMBL" id="SDU20660.1"/>
    </source>
</evidence>
<keyword evidence="2" id="KW-1185">Reference proteome</keyword>
<dbReference type="PANTHER" id="PTHR33973">
    <property type="entry name" value="OS07G0153300 PROTEIN"/>
    <property type="match status" value="1"/>
</dbReference>
<dbReference type="Proteomes" id="UP000243924">
    <property type="component" value="Chromosome I"/>
</dbReference>
<reference evidence="2" key="1">
    <citation type="submission" date="2016-10" db="EMBL/GenBank/DDBJ databases">
        <authorList>
            <person name="Varghese N."/>
            <person name="Submissions S."/>
        </authorList>
    </citation>
    <scope>NUCLEOTIDE SEQUENCE [LARGE SCALE GENOMIC DNA]</scope>
    <source>
        <strain evidence="2">CECT 8338</strain>
    </source>
</reference>
<evidence type="ECO:0008006" key="3">
    <source>
        <dbReference type="Google" id="ProtNLM"/>
    </source>
</evidence>
<organism evidence="1 2">
    <name type="scientific">Halopseudomonas salegens</name>
    <dbReference type="NCBI Taxonomy" id="1434072"/>
    <lineage>
        <taxon>Bacteria</taxon>
        <taxon>Pseudomonadati</taxon>
        <taxon>Pseudomonadota</taxon>
        <taxon>Gammaproteobacteria</taxon>
        <taxon>Pseudomonadales</taxon>
        <taxon>Pseudomonadaceae</taxon>
        <taxon>Halopseudomonas</taxon>
    </lineage>
</organism>
<dbReference type="EMBL" id="LT629787">
    <property type="protein sequence ID" value="SDU20660.1"/>
    <property type="molecule type" value="Genomic_DNA"/>
</dbReference>
<dbReference type="OrthoDB" id="9778801at2"/>
<gene>
    <name evidence="1" type="ORF">SAMN05216210_2406</name>
</gene>
<dbReference type="Pfam" id="PF07103">
    <property type="entry name" value="DUF1365"/>
    <property type="match status" value="1"/>
</dbReference>
<protein>
    <recommendedName>
        <fullName evidence="3">DUF1365 domain-containing protein</fullName>
    </recommendedName>
</protein>
<accession>A0A1H2GM43</accession>
<dbReference type="PANTHER" id="PTHR33973:SF4">
    <property type="entry name" value="OS07G0153300 PROTEIN"/>
    <property type="match status" value="1"/>
</dbReference>
<dbReference type="InterPro" id="IPR010775">
    <property type="entry name" value="DUF1365"/>
</dbReference>
<name>A0A1H2GM43_9GAMM</name>
<dbReference type="STRING" id="1434072.SAMN05216210_2406"/>
<dbReference type="RefSeq" id="WP_092387231.1">
    <property type="nucleotide sequence ID" value="NZ_LT629787.1"/>
</dbReference>